<name>A0ABX5LTA4_9GAMM</name>
<evidence type="ECO:0000256" key="1">
    <source>
        <dbReference type="SAM" id="Coils"/>
    </source>
</evidence>
<dbReference type="Proteomes" id="UP000248090">
    <property type="component" value="Unassembled WGS sequence"/>
</dbReference>
<evidence type="ECO:0000313" key="3">
    <source>
        <dbReference type="EMBL" id="PXF29432.1"/>
    </source>
</evidence>
<keyword evidence="2" id="KW-1133">Transmembrane helix</keyword>
<keyword evidence="1" id="KW-0175">Coiled coil</keyword>
<organism evidence="3 4">
    <name type="scientific">Pokkaliibacter plantistimulans</name>
    <dbReference type="NCBI Taxonomy" id="1635171"/>
    <lineage>
        <taxon>Bacteria</taxon>
        <taxon>Pseudomonadati</taxon>
        <taxon>Pseudomonadota</taxon>
        <taxon>Gammaproteobacteria</taxon>
        <taxon>Oceanospirillales</taxon>
        <taxon>Balneatrichaceae</taxon>
        <taxon>Pokkaliibacter</taxon>
    </lineage>
</organism>
<proteinExistence type="predicted"/>
<sequence length="118" mass="13021">MENNATLIVLGFLLAGFMSGVGAMTFLEGREKEMRQEIMAELKAENDKLKVNNEELDAAIRKILVQYVGAEAIAKGKPLGGENSEVKKLQDDILKAEPGEINKIIRDPTKFISQQLGF</sequence>
<comment type="caution">
    <text evidence="3">The sequence shown here is derived from an EMBL/GenBank/DDBJ whole genome shotgun (WGS) entry which is preliminary data.</text>
</comment>
<accession>A0ABX5LTA4</accession>
<evidence type="ECO:0000256" key="2">
    <source>
        <dbReference type="SAM" id="Phobius"/>
    </source>
</evidence>
<reference evidence="3 4" key="1">
    <citation type="submission" date="2015-03" db="EMBL/GenBank/DDBJ databases">
        <authorList>
            <person name="Krishnan R."/>
            <person name="Midha S."/>
            <person name="Patil P.B."/>
            <person name="Rameshkumar N."/>
        </authorList>
    </citation>
    <scope>NUCLEOTIDE SEQUENCE [LARGE SCALE GENOMIC DNA]</scope>
    <source>
        <strain evidence="3 4">L1E11</strain>
    </source>
</reference>
<keyword evidence="4" id="KW-1185">Reference proteome</keyword>
<protein>
    <submittedName>
        <fullName evidence="3">Uncharacterized protein</fullName>
    </submittedName>
</protein>
<feature type="coiled-coil region" evidence="1">
    <location>
        <begin position="32"/>
        <end position="62"/>
    </location>
</feature>
<gene>
    <name evidence="3" type="ORF">WH50_20780</name>
</gene>
<keyword evidence="2" id="KW-0472">Membrane</keyword>
<dbReference type="EMBL" id="LAPT01000111">
    <property type="protein sequence ID" value="PXF29432.1"/>
    <property type="molecule type" value="Genomic_DNA"/>
</dbReference>
<feature type="transmembrane region" description="Helical" evidence="2">
    <location>
        <begin position="6"/>
        <end position="27"/>
    </location>
</feature>
<evidence type="ECO:0000313" key="4">
    <source>
        <dbReference type="Proteomes" id="UP000248090"/>
    </source>
</evidence>
<keyword evidence="2" id="KW-0812">Transmembrane</keyword>